<dbReference type="AlphaFoldDB" id="A0AA47NT63"/>
<comment type="caution">
    <text evidence="1">The sequence shown here is derived from an EMBL/GenBank/DDBJ whole genome shotgun (WGS) entry which is preliminary data.</text>
</comment>
<evidence type="ECO:0000313" key="1">
    <source>
        <dbReference type="EMBL" id="KAK0136263.1"/>
    </source>
</evidence>
<dbReference type="EMBL" id="JAOPHQ010005187">
    <property type="protein sequence ID" value="KAK0136263.1"/>
    <property type="molecule type" value="Genomic_DNA"/>
</dbReference>
<sequence length="163" mass="18338">MFLNPEGRQKERMLQLSEINRQRETQRGSLTVSKGLFSVAALCGAPHVVPHGYSAKASQLVYEAVLVPFFSFLPTKLCISVEPNDVRALCSLTTCMYAVNKWMSNNFLKGNVDIYVSKNTLSWPQSQTTQRDTLYKKLGHLTHPTKMEATRQDVTLDSDLNPT</sequence>
<reference evidence="1" key="1">
    <citation type="journal article" date="2023" name="Front. Mar. Sci.">
        <title>A new Merluccius polli reference genome to investigate the effects of global change in West African waters.</title>
        <authorList>
            <person name="Mateo J.L."/>
            <person name="Blanco-Fernandez C."/>
            <person name="Garcia-Vazquez E."/>
            <person name="Machado-Schiaffino G."/>
        </authorList>
    </citation>
    <scope>NUCLEOTIDE SEQUENCE</scope>
    <source>
        <strain evidence="1">C29</strain>
        <tissue evidence="1">Fin</tissue>
    </source>
</reference>
<keyword evidence="2" id="KW-1185">Reference proteome</keyword>
<evidence type="ECO:0000313" key="2">
    <source>
        <dbReference type="Proteomes" id="UP001174136"/>
    </source>
</evidence>
<protein>
    <submittedName>
        <fullName evidence="1">Uncharacterized protein</fullName>
    </submittedName>
</protein>
<dbReference type="Proteomes" id="UP001174136">
    <property type="component" value="Unassembled WGS sequence"/>
</dbReference>
<gene>
    <name evidence="1" type="ORF">N1851_027840</name>
</gene>
<organism evidence="1 2">
    <name type="scientific">Merluccius polli</name>
    <name type="common">Benguela hake</name>
    <name type="synonym">Merluccius cadenati</name>
    <dbReference type="NCBI Taxonomy" id="89951"/>
    <lineage>
        <taxon>Eukaryota</taxon>
        <taxon>Metazoa</taxon>
        <taxon>Chordata</taxon>
        <taxon>Craniata</taxon>
        <taxon>Vertebrata</taxon>
        <taxon>Euteleostomi</taxon>
        <taxon>Actinopterygii</taxon>
        <taxon>Neopterygii</taxon>
        <taxon>Teleostei</taxon>
        <taxon>Neoteleostei</taxon>
        <taxon>Acanthomorphata</taxon>
        <taxon>Zeiogadaria</taxon>
        <taxon>Gadariae</taxon>
        <taxon>Gadiformes</taxon>
        <taxon>Gadoidei</taxon>
        <taxon>Merlucciidae</taxon>
        <taxon>Merluccius</taxon>
    </lineage>
</organism>
<accession>A0AA47NT63</accession>
<name>A0AA47NT63_MERPO</name>
<proteinExistence type="predicted"/>